<evidence type="ECO:0000256" key="1">
    <source>
        <dbReference type="SAM" id="MobiDB-lite"/>
    </source>
</evidence>
<keyword evidence="3" id="KW-1185">Reference proteome</keyword>
<organism evidence="2 3">
    <name type="scientific">Luteimicrobium subarcticum</name>
    <dbReference type="NCBI Taxonomy" id="620910"/>
    <lineage>
        <taxon>Bacteria</taxon>
        <taxon>Bacillati</taxon>
        <taxon>Actinomycetota</taxon>
        <taxon>Actinomycetes</taxon>
        <taxon>Micrococcales</taxon>
        <taxon>Luteimicrobium</taxon>
    </lineage>
</organism>
<reference evidence="2 3" key="1">
    <citation type="submission" date="2017-11" db="EMBL/GenBank/DDBJ databases">
        <title>Genomic Encyclopedia of Archaeal and Bacterial Type Strains, Phase II (KMG-II): From Individual Species to Whole Genera.</title>
        <authorList>
            <person name="Goeker M."/>
        </authorList>
    </citation>
    <scope>NUCLEOTIDE SEQUENCE [LARGE SCALE GENOMIC DNA]</scope>
    <source>
        <strain evidence="2 3">DSM 22413</strain>
    </source>
</reference>
<sequence length="155" mass="17516">MGTTREETARATARNDAREHLARLDENQLESRWNGGPTTRSILRAIAAQPDRVRSPLGRLLDEPTHPALSTVYVRPTRPVRISVGPSQFQLPPADVGDDLYQHLDWCECAELLRIARDDFGLDPERGPDKILPRTPGPPDPLASSRGEWFMLWWD</sequence>
<name>A0A2M8WRK8_9MICO</name>
<evidence type="ECO:0000313" key="2">
    <source>
        <dbReference type="EMBL" id="PJI93548.1"/>
    </source>
</evidence>
<dbReference type="AlphaFoldDB" id="A0A2M8WRK8"/>
<dbReference type="EMBL" id="PGTZ01000008">
    <property type="protein sequence ID" value="PJI93548.1"/>
    <property type="molecule type" value="Genomic_DNA"/>
</dbReference>
<feature type="region of interest" description="Disordered" evidence="1">
    <location>
        <begin position="1"/>
        <end position="23"/>
    </location>
</feature>
<evidence type="ECO:0000313" key="3">
    <source>
        <dbReference type="Proteomes" id="UP000231586"/>
    </source>
</evidence>
<accession>A0A2M8WRK8</accession>
<protein>
    <submittedName>
        <fullName evidence="2">Uncharacterized protein</fullName>
    </submittedName>
</protein>
<comment type="caution">
    <text evidence="2">The sequence shown here is derived from an EMBL/GenBank/DDBJ whole genome shotgun (WGS) entry which is preliminary data.</text>
</comment>
<gene>
    <name evidence="2" type="ORF">CLV34_2123</name>
</gene>
<proteinExistence type="predicted"/>
<dbReference type="Proteomes" id="UP000231586">
    <property type="component" value="Unassembled WGS sequence"/>
</dbReference>